<evidence type="ECO:0000256" key="3">
    <source>
        <dbReference type="ARBA" id="ARBA00023015"/>
    </source>
</evidence>
<evidence type="ECO:0000256" key="4">
    <source>
        <dbReference type="ARBA" id="ARBA00023125"/>
    </source>
</evidence>
<evidence type="ECO:0000259" key="7">
    <source>
        <dbReference type="PROSITE" id="PS51032"/>
    </source>
</evidence>
<evidence type="ECO:0000256" key="1">
    <source>
        <dbReference type="ARBA" id="ARBA00004123"/>
    </source>
</evidence>
<keyword evidence="2" id="KW-0677">Repeat</keyword>
<evidence type="ECO:0000313" key="9">
    <source>
        <dbReference type="Proteomes" id="UP000796880"/>
    </source>
</evidence>
<dbReference type="InterPro" id="IPR001471">
    <property type="entry name" value="AP2/ERF_dom"/>
</dbReference>
<sequence>MGSMNSNNWLSFPLSPTHASHLHASQSHQFSLGLVNDNIDNPFQTQEWNLINSHGNEIPKVADFLGVSKSENQSDLAAYNEIQPSDSDHYLFQSNNIVPVQNTVVAAASSTYDYQENGSNLQSLTLSMGSGKGSSTCETSGDNSMNTVEVAPRRTVDTFGQRTSIYRGVTRHRWTGRYEAHLWDNSCRREGQSRKGRQGGYDKEEKAARAYDLAALKYWGTSTTTNFPISNYEKELEEMKHMTRQEFVASIRRKSSGFSRGASMYRGVTRHHQHGRWQARIGRVAGNKDLYLGTFSTEEEAAEAYDIAAIKFRGLNAVTNFDMNRYDVKSILESNSLPIGGGAAKRLKEAQAMESSRKRDEMLALSTTFQYGSSSTSATRLQAYPALIQQQQQFDQQAQPLLSLQNQHEISHYAQDPSFHQTYIQTQLQLHQQSAAAGSYIQQQQQSQNPHHQMYNSYMHNHPALLQGLMEMGSSSSVPVMDNNGGSSTTTGGSYSAGGYMGMALNSTSAEELALVKVDYDMPSGGYGGWTAGGSVQGSSNPGVFSMWND</sequence>
<evidence type="ECO:0000256" key="2">
    <source>
        <dbReference type="ARBA" id="ARBA00022737"/>
    </source>
</evidence>
<keyword evidence="4" id="KW-0238">DNA-binding</keyword>
<dbReference type="PANTHER" id="PTHR32467:SF218">
    <property type="entry name" value="AP2-LIKE ETHYLENE-RESPONSIVE TRANSCRIPTION FACTOR PLT2"/>
    <property type="match status" value="1"/>
</dbReference>
<dbReference type="Gene3D" id="3.30.730.10">
    <property type="entry name" value="AP2/ERF domain"/>
    <property type="match status" value="2"/>
</dbReference>
<dbReference type="InterPro" id="IPR016177">
    <property type="entry name" value="DNA-bd_dom_sf"/>
</dbReference>
<dbReference type="InterPro" id="IPR036955">
    <property type="entry name" value="AP2/ERF_dom_sf"/>
</dbReference>
<dbReference type="PROSITE" id="PS51032">
    <property type="entry name" value="AP2_ERF"/>
    <property type="match status" value="2"/>
</dbReference>
<dbReference type="FunFam" id="3.30.730.10:FF:000003">
    <property type="entry name" value="AP2-like ethylene-responsive transcription factor ANT"/>
    <property type="match status" value="1"/>
</dbReference>
<gene>
    <name evidence="8" type="ORF">FNV43_RR02997</name>
</gene>
<dbReference type="GO" id="GO:0003677">
    <property type="term" value="F:DNA binding"/>
    <property type="evidence" value="ECO:0007669"/>
    <property type="project" value="UniProtKB-KW"/>
</dbReference>
<feature type="domain" description="AP2/ERF" evidence="7">
    <location>
        <begin position="165"/>
        <end position="228"/>
    </location>
</feature>
<comment type="subcellular location">
    <subcellularLocation>
        <location evidence="1">Nucleus</location>
    </subcellularLocation>
</comment>
<proteinExistence type="predicted"/>
<name>A0A8K0HIZ6_9ROSA</name>
<dbReference type="FunFam" id="3.30.730.10:FF:000002">
    <property type="entry name" value="AP2-like ethylene-responsive transcription factor"/>
    <property type="match status" value="1"/>
</dbReference>
<dbReference type="PRINTS" id="PR00367">
    <property type="entry name" value="ETHRSPELEMNT"/>
</dbReference>
<dbReference type="AlphaFoldDB" id="A0A8K0HIZ6"/>
<comment type="caution">
    <text evidence="8">The sequence shown here is derived from an EMBL/GenBank/DDBJ whole genome shotgun (WGS) entry which is preliminary data.</text>
</comment>
<dbReference type="EMBL" id="VOIH02000002">
    <property type="protein sequence ID" value="KAF3452564.1"/>
    <property type="molecule type" value="Genomic_DNA"/>
</dbReference>
<dbReference type="SUPFAM" id="SSF54171">
    <property type="entry name" value="DNA-binding domain"/>
    <property type="match status" value="2"/>
</dbReference>
<dbReference type="PANTHER" id="PTHR32467">
    <property type="entry name" value="AP2-LIKE ETHYLENE-RESPONSIVE TRANSCRIPTION FACTOR"/>
    <property type="match status" value="1"/>
</dbReference>
<dbReference type="Pfam" id="PF00847">
    <property type="entry name" value="AP2"/>
    <property type="match status" value="1"/>
</dbReference>
<organism evidence="8 9">
    <name type="scientific">Rhamnella rubrinervis</name>
    <dbReference type="NCBI Taxonomy" id="2594499"/>
    <lineage>
        <taxon>Eukaryota</taxon>
        <taxon>Viridiplantae</taxon>
        <taxon>Streptophyta</taxon>
        <taxon>Embryophyta</taxon>
        <taxon>Tracheophyta</taxon>
        <taxon>Spermatophyta</taxon>
        <taxon>Magnoliopsida</taxon>
        <taxon>eudicotyledons</taxon>
        <taxon>Gunneridae</taxon>
        <taxon>Pentapetalae</taxon>
        <taxon>rosids</taxon>
        <taxon>fabids</taxon>
        <taxon>Rosales</taxon>
        <taxon>Rhamnaceae</taxon>
        <taxon>rhamnoid group</taxon>
        <taxon>Rhamneae</taxon>
        <taxon>Rhamnella</taxon>
    </lineage>
</organism>
<reference evidence="8" key="1">
    <citation type="submission" date="2020-03" db="EMBL/GenBank/DDBJ databases">
        <title>A high-quality chromosome-level genome assembly of a woody plant with both climbing and erect habits, Rhamnella rubrinervis.</title>
        <authorList>
            <person name="Lu Z."/>
            <person name="Yang Y."/>
            <person name="Zhu X."/>
            <person name="Sun Y."/>
        </authorList>
    </citation>
    <scope>NUCLEOTIDE SEQUENCE</scope>
    <source>
        <strain evidence="8">BYM</strain>
        <tissue evidence="8">Leaf</tissue>
    </source>
</reference>
<dbReference type="SMART" id="SM00380">
    <property type="entry name" value="AP2"/>
    <property type="match status" value="2"/>
</dbReference>
<accession>A0A8K0HIZ6</accession>
<feature type="domain" description="AP2/ERF" evidence="7">
    <location>
        <begin position="264"/>
        <end position="322"/>
    </location>
</feature>
<evidence type="ECO:0000256" key="6">
    <source>
        <dbReference type="ARBA" id="ARBA00023242"/>
    </source>
</evidence>
<evidence type="ECO:0000313" key="8">
    <source>
        <dbReference type="EMBL" id="KAF3452564.1"/>
    </source>
</evidence>
<protein>
    <recommendedName>
        <fullName evidence="7">AP2/ERF domain-containing protein</fullName>
    </recommendedName>
</protein>
<keyword evidence="6" id="KW-0539">Nucleus</keyword>
<evidence type="ECO:0000256" key="5">
    <source>
        <dbReference type="ARBA" id="ARBA00023163"/>
    </source>
</evidence>
<keyword evidence="5" id="KW-0804">Transcription</keyword>
<dbReference type="Proteomes" id="UP000796880">
    <property type="component" value="Unassembled WGS sequence"/>
</dbReference>
<dbReference type="GO" id="GO:0003700">
    <property type="term" value="F:DNA-binding transcription factor activity"/>
    <property type="evidence" value="ECO:0007669"/>
    <property type="project" value="InterPro"/>
</dbReference>
<dbReference type="CDD" id="cd00018">
    <property type="entry name" value="AP2"/>
    <property type="match status" value="2"/>
</dbReference>
<dbReference type="OrthoDB" id="207175at2759"/>
<keyword evidence="9" id="KW-1185">Reference proteome</keyword>
<keyword evidence="3" id="KW-0805">Transcription regulation</keyword>
<dbReference type="GO" id="GO:0005634">
    <property type="term" value="C:nucleus"/>
    <property type="evidence" value="ECO:0007669"/>
    <property type="project" value="UniProtKB-SubCell"/>
</dbReference>